<feature type="compositionally biased region" description="Basic and acidic residues" evidence="1">
    <location>
        <begin position="37"/>
        <end position="46"/>
    </location>
</feature>
<name>A0A1R1YMD2_9FUNG</name>
<accession>A0A1R1YMD2</accession>
<proteinExistence type="predicted"/>
<gene>
    <name evidence="2" type="ORF">AYI69_g2504</name>
</gene>
<feature type="compositionally biased region" description="Polar residues" evidence="1">
    <location>
        <begin position="26"/>
        <end position="36"/>
    </location>
</feature>
<evidence type="ECO:0000313" key="3">
    <source>
        <dbReference type="Proteomes" id="UP000187429"/>
    </source>
</evidence>
<evidence type="ECO:0000256" key="1">
    <source>
        <dbReference type="SAM" id="MobiDB-lite"/>
    </source>
</evidence>
<dbReference type="EMBL" id="LSSM01000732">
    <property type="protein sequence ID" value="OMJ28034.1"/>
    <property type="molecule type" value="Genomic_DNA"/>
</dbReference>
<reference evidence="3" key="1">
    <citation type="submission" date="2017-01" db="EMBL/GenBank/DDBJ databases">
        <authorList>
            <person name="Wang Y."/>
            <person name="White M."/>
            <person name="Kvist S."/>
            <person name="Moncalvo J.-M."/>
        </authorList>
    </citation>
    <scope>NUCLEOTIDE SEQUENCE [LARGE SCALE GENOMIC DNA]</scope>
    <source>
        <strain evidence="3">ID-206-W2</strain>
    </source>
</reference>
<dbReference type="OrthoDB" id="10366802at2759"/>
<feature type="region of interest" description="Disordered" evidence="1">
    <location>
        <begin position="1"/>
        <end position="59"/>
    </location>
</feature>
<protein>
    <submittedName>
        <fullName evidence="2">Uncharacterized protein</fullName>
    </submittedName>
</protein>
<comment type="caution">
    <text evidence="2">The sequence shown here is derived from an EMBL/GenBank/DDBJ whole genome shotgun (WGS) entry which is preliminary data.</text>
</comment>
<sequence>MKLNNFLPSRTPSPPWSRYEEDYDNQTHPLTSTSMRSDGEYEHGMDRGSSLHNGSFPKIPIDTTQNRKCIYMKFPGNKTCPRIYFQFIMTQ</sequence>
<organism evidence="2 3">
    <name type="scientific">Smittium culicis</name>
    <dbReference type="NCBI Taxonomy" id="133412"/>
    <lineage>
        <taxon>Eukaryota</taxon>
        <taxon>Fungi</taxon>
        <taxon>Fungi incertae sedis</taxon>
        <taxon>Zoopagomycota</taxon>
        <taxon>Kickxellomycotina</taxon>
        <taxon>Harpellomycetes</taxon>
        <taxon>Harpellales</taxon>
        <taxon>Legeriomycetaceae</taxon>
        <taxon>Smittium</taxon>
    </lineage>
</organism>
<evidence type="ECO:0000313" key="2">
    <source>
        <dbReference type="EMBL" id="OMJ28034.1"/>
    </source>
</evidence>
<dbReference type="AlphaFoldDB" id="A0A1R1YMD2"/>
<keyword evidence="3" id="KW-1185">Reference proteome</keyword>
<dbReference type="Proteomes" id="UP000187429">
    <property type="component" value="Unassembled WGS sequence"/>
</dbReference>
<feature type="compositionally biased region" description="Polar residues" evidence="1">
    <location>
        <begin position="1"/>
        <end position="10"/>
    </location>
</feature>